<keyword evidence="3" id="KW-1185">Reference proteome</keyword>
<dbReference type="OrthoDB" id="6586924at2"/>
<dbReference type="InterPro" id="IPR053802">
    <property type="entry name" value="DUF6950"/>
</dbReference>
<comment type="caution">
    <text evidence="2">The sequence shown here is derived from an EMBL/GenBank/DDBJ whole genome shotgun (WGS) entry which is preliminary data.</text>
</comment>
<proteinExistence type="predicted"/>
<organism evidence="2 3">
    <name type="scientific">Methyloversatilis universalis (strain ATCC BAA-1314 / DSM 25237 / JCM 13912 / CCUG 52030 / FAM5)</name>
    <dbReference type="NCBI Taxonomy" id="1000565"/>
    <lineage>
        <taxon>Bacteria</taxon>
        <taxon>Pseudomonadati</taxon>
        <taxon>Pseudomonadota</taxon>
        <taxon>Betaproteobacteria</taxon>
        <taxon>Nitrosomonadales</taxon>
        <taxon>Sterolibacteriaceae</taxon>
        <taxon>Methyloversatilis</taxon>
    </lineage>
</organism>
<evidence type="ECO:0000313" key="2">
    <source>
        <dbReference type="EMBL" id="EGK73371.1"/>
    </source>
</evidence>
<sequence length="147" mass="15858">MKRLEDWPERLAAFVEARRAMPFRWGQNDCALFAADAVAAVTGVDLAERWRGRYSDEVTALQMGLRGASAHLATGDVSGALRDMASLCLDGEVAPALARRGDVLLVQHERGESLAVCIGTHAAAPGRRGVVFLPRSAWLACWRVGDA</sequence>
<accession>F5R8J3</accession>
<dbReference type="AlphaFoldDB" id="F5R8J3"/>
<name>F5R8J3_METUF</name>
<dbReference type="RefSeq" id="WP_008058575.1">
    <property type="nucleotide sequence ID" value="NZ_AFHG01000029.1"/>
</dbReference>
<dbReference type="EMBL" id="AFHG01000029">
    <property type="protein sequence ID" value="EGK73371.1"/>
    <property type="molecule type" value="Genomic_DNA"/>
</dbReference>
<gene>
    <name evidence="2" type="ORF">METUNv1_00549</name>
</gene>
<evidence type="ECO:0000313" key="3">
    <source>
        <dbReference type="Proteomes" id="UP000005019"/>
    </source>
</evidence>
<protein>
    <recommendedName>
        <fullName evidence="1">DUF6950 domain-containing protein</fullName>
    </recommendedName>
</protein>
<reference evidence="2 3" key="1">
    <citation type="journal article" date="2011" name="J. Bacteriol.">
        <title>Genome sequence of Methyloversatilis universalis FAM5T, a methylotrophic representative of the order Rhodocyclales.</title>
        <authorList>
            <person name="Kittichotirat W."/>
            <person name="Good N.M."/>
            <person name="Hall R."/>
            <person name="Bringel F."/>
            <person name="Lajus A."/>
            <person name="Medigue C."/>
            <person name="Smalley N.E."/>
            <person name="Beck D."/>
            <person name="Bumgarner R."/>
            <person name="Vuilleumier S."/>
            <person name="Kalyuzhnaya M.G."/>
        </authorList>
    </citation>
    <scope>NUCLEOTIDE SEQUENCE [LARGE SCALE GENOMIC DNA]</scope>
    <source>
        <strain evidence="3">ATCC BAA-1314 / JCM 13912 / FAM5</strain>
    </source>
</reference>
<dbReference type="Pfam" id="PF22262">
    <property type="entry name" value="DUF6950"/>
    <property type="match status" value="1"/>
</dbReference>
<dbReference type="STRING" id="1000565.METUNv1_00549"/>
<dbReference type="eggNOG" id="ENOG5032Y13">
    <property type="taxonomic scope" value="Bacteria"/>
</dbReference>
<dbReference type="Proteomes" id="UP000005019">
    <property type="component" value="Unassembled WGS sequence"/>
</dbReference>
<evidence type="ECO:0000259" key="1">
    <source>
        <dbReference type="Pfam" id="PF22262"/>
    </source>
</evidence>
<feature type="domain" description="DUF6950" evidence="1">
    <location>
        <begin position="2"/>
        <end position="144"/>
    </location>
</feature>